<name>A0A077NHF9_XENBV</name>
<accession>A0A077NHF9</accession>
<protein>
    <submittedName>
        <fullName evidence="2">Uncharacterized protein</fullName>
    </submittedName>
</protein>
<proteinExistence type="predicted"/>
<organism evidence="2">
    <name type="scientific">Xenorhabdus bovienii str. puntauvense</name>
    <dbReference type="NCBI Taxonomy" id="1398201"/>
    <lineage>
        <taxon>Bacteria</taxon>
        <taxon>Pseudomonadati</taxon>
        <taxon>Pseudomonadota</taxon>
        <taxon>Gammaproteobacteria</taxon>
        <taxon>Enterobacterales</taxon>
        <taxon>Morganellaceae</taxon>
        <taxon>Xenorhabdus</taxon>
    </lineage>
</organism>
<comment type="caution">
    <text evidence="2">The sequence shown here is derived from an EMBL/GenBank/DDBJ whole genome shotgun (WGS) entry which is preliminary data.</text>
</comment>
<dbReference type="EMBL" id="CBSW010000210">
    <property type="protein sequence ID" value="CDG97922.1"/>
    <property type="molecule type" value="Genomic_DNA"/>
</dbReference>
<dbReference type="AlphaFoldDB" id="A0A077NHF9"/>
<keyword evidence="1" id="KW-1133">Transmembrane helix</keyword>
<sequence length="92" mass="10972">MFSSKLNKTISEKQRLGAAFLRFTLLFFMTFFSLRKLLHKIVFFLLQIVGKRVSWSYPEQRITYFLGLTLRVLESKKCLKKLQQHLPTLFLV</sequence>
<keyword evidence="1" id="KW-0472">Membrane</keyword>
<evidence type="ECO:0000313" key="2">
    <source>
        <dbReference type="EMBL" id="CDG97922.1"/>
    </source>
</evidence>
<feature type="transmembrane region" description="Helical" evidence="1">
    <location>
        <begin position="20"/>
        <end position="38"/>
    </location>
</feature>
<keyword evidence="1" id="KW-0812">Transmembrane</keyword>
<gene>
    <name evidence="2" type="ORF">XBP1_2880025</name>
</gene>
<dbReference type="Proteomes" id="UP000028511">
    <property type="component" value="Unassembled WGS sequence"/>
</dbReference>
<evidence type="ECO:0000256" key="1">
    <source>
        <dbReference type="SAM" id="Phobius"/>
    </source>
</evidence>
<reference evidence="2" key="1">
    <citation type="submission" date="2013-07" db="EMBL/GenBank/DDBJ databases">
        <title>Sub-species coevolution in mutualistic symbiosis.</title>
        <authorList>
            <person name="Murfin K."/>
            <person name="Klassen J."/>
            <person name="Lee M."/>
            <person name="Forst S."/>
            <person name="Stock P."/>
            <person name="Goodrich-Blair H."/>
        </authorList>
    </citation>
    <scope>NUCLEOTIDE SEQUENCE [LARGE SCALE GENOMIC DNA]</scope>
    <source>
        <strain evidence="2">Puntauvense</strain>
    </source>
</reference>
<dbReference type="HOGENOM" id="CLU_2412487_0_0_6"/>